<dbReference type="InterPro" id="IPR001789">
    <property type="entry name" value="Sig_transdc_resp-reg_receiver"/>
</dbReference>
<evidence type="ECO:0000256" key="1">
    <source>
        <dbReference type="ARBA" id="ARBA00022801"/>
    </source>
</evidence>
<proteinExistence type="predicted"/>
<evidence type="ECO:0000256" key="2">
    <source>
        <dbReference type="PROSITE-ProRule" id="PRU00169"/>
    </source>
</evidence>
<dbReference type="SUPFAM" id="SSF52172">
    <property type="entry name" value="CheY-like"/>
    <property type="match status" value="1"/>
</dbReference>
<dbReference type="PANTHER" id="PTHR43156">
    <property type="entry name" value="STAGE II SPORULATION PROTEIN E-RELATED"/>
    <property type="match status" value="1"/>
</dbReference>
<dbReference type="Gene3D" id="3.40.50.2300">
    <property type="match status" value="1"/>
</dbReference>
<sequence>MAPNVAAGDNVKVQSKSDPADELMVFADDRNTPNNEYQYWTVLIVDDDPEIHQVTLLALRDFYFQNHKLKFISAYSAAEAKPILTGNNDIALVLLDVVMETDDAGLTLVHYIRDTLQNHLVRIVLRTGQPGQAPEQKVVQDYDINDYRAKTELTVQRLTTTVLSALRAYTAIKELATLNDTLEAKVQARTAELAVSNQQLQQSLAELEAGERAGKQVQFKMLPPASFRCGEYHFSHALYPSAYMSGDFVDYFNADDHQVVFYIADVSGHGVASAFVTVYLKRFVSSYYERYQRGNANTLLDPAAMLSALNTELLRENMTKYIALFYAILDTRSHQLTYANAGAYPWPLLHNDQQQLQQATYLELKSTPVGMFDFASYQNHSLVMREASSLLLCSDGLLDLLPQQTTEQKLQFLKDHSVNNTDIAGLLQSLKVNPDQPLPDDLTILKLRRYTNNS</sequence>
<dbReference type="SMART" id="SM00331">
    <property type="entry name" value="PP2C_SIG"/>
    <property type="match status" value="1"/>
</dbReference>
<dbReference type="SMART" id="SM00448">
    <property type="entry name" value="REC"/>
    <property type="match status" value="1"/>
</dbReference>
<dbReference type="GO" id="GO:0000160">
    <property type="term" value="P:phosphorelay signal transduction system"/>
    <property type="evidence" value="ECO:0007669"/>
    <property type="project" value="InterPro"/>
</dbReference>
<name>A0A285IWU9_9GAMM</name>
<dbReference type="Pfam" id="PF07228">
    <property type="entry name" value="SpoIIE"/>
    <property type="match status" value="1"/>
</dbReference>
<dbReference type="EMBL" id="OBEB01000003">
    <property type="protein sequence ID" value="SNY51391.1"/>
    <property type="molecule type" value="Genomic_DNA"/>
</dbReference>
<keyword evidence="1" id="KW-0378">Hydrolase</keyword>
<keyword evidence="5" id="KW-1185">Reference proteome</keyword>
<dbReference type="InterPro" id="IPR052016">
    <property type="entry name" value="Bact_Sigma-Reg"/>
</dbReference>
<dbReference type="PROSITE" id="PS50110">
    <property type="entry name" value="RESPONSE_REGULATORY"/>
    <property type="match status" value="1"/>
</dbReference>
<dbReference type="RefSeq" id="WP_097111083.1">
    <property type="nucleotide sequence ID" value="NZ_OBEB01000003.1"/>
</dbReference>
<organism evidence="4 5">
    <name type="scientific">Arsukibacterium tuosuense</name>
    <dbReference type="NCBI Taxonomy" id="1323745"/>
    <lineage>
        <taxon>Bacteria</taxon>
        <taxon>Pseudomonadati</taxon>
        <taxon>Pseudomonadota</taxon>
        <taxon>Gammaproteobacteria</taxon>
        <taxon>Chromatiales</taxon>
        <taxon>Chromatiaceae</taxon>
        <taxon>Arsukibacterium</taxon>
    </lineage>
</organism>
<feature type="modified residue" description="4-aspartylphosphate" evidence="2">
    <location>
        <position position="96"/>
    </location>
</feature>
<protein>
    <submittedName>
        <fullName evidence="4">Serine phosphatase RsbU, regulator of sigma subunit</fullName>
    </submittedName>
</protein>
<evidence type="ECO:0000313" key="4">
    <source>
        <dbReference type="EMBL" id="SNY51391.1"/>
    </source>
</evidence>
<dbReference type="AlphaFoldDB" id="A0A285IWU9"/>
<accession>A0A285IWU9</accession>
<dbReference type="InterPro" id="IPR036457">
    <property type="entry name" value="PPM-type-like_dom_sf"/>
</dbReference>
<evidence type="ECO:0000313" key="5">
    <source>
        <dbReference type="Proteomes" id="UP000219353"/>
    </source>
</evidence>
<dbReference type="OrthoDB" id="9811749at2"/>
<dbReference type="Proteomes" id="UP000219353">
    <property type="component" value="Unassembled WGS sequence"/>
</dbReference>
<reference evidence="5" key="1">
    <citation type="submission" date="2017-09" db="EMBL/GenBank/DDBJ databases">
        <authorList>
            <person name="Varghese N."/>
            <person name="Submissions S."/>
        </authorList>
    </citation>
    <scope>NUCLEOTIDE SEQUENCE [LARGE SCALE GENOMIC DNA]</scope>
    <source>
        <strain evidence="5">CGMCC 1.12461</strain>
    </source>
</reference>
<dbReference type="InterPro" id="IPR001932">
    <property type="entry name" value="PPM-type_phosphatase-like_dom"/>
</dbReference>
<keyword evidence="2" id="KW-0597">Phosphoprotein</keyword>
<dbReference type="GO" id="GO:0016791">
    <property type="term" value="F:phosphatase activity"/>
    <property type="evidence" value="ECO:0007669"/>
    <property type="project" value="TreeGrafter"/>
</dbReference>
<dbReference type="SUPFAM" id="SSF81606">
    <property type="entry name" value="PP2C-like"/>
    <property type="match status" value="1"/>
</dbReference>
<dbReference type="PANTHER" id="PTHR43156:SF2">
    <property type="entry name" value="STAGE II SPORULATION PROTEIN E"/>
    <property type="match status" value="1"/>
</dbReference>
<feature type="domain" description="Response regulatory" evidence="3">
    <location>
        <begin position="41"/>
        <end position="165"/>
    </location>
</feature>
<dbReference type="Gene3D" id="3.60.40.10">
    <property type="entry name" value="PPM-type phosphatase domain"/>
    <property type="match status" value="1"/>
</dbReference>
<dbReference type="InterPro" id="IPR011006">
    <property type="entry name" value="CheY-like_superfamily"/>
</dbReference>
<evidence type="ECO:0000259" key="3">
    <source>
        <dbReference type="PROSITE" id="PS50110"/>
    </source>
</evidence>
<gene>
    <name evidence="4" type="ORF">SAMN06297280_1835</name>
</gene>